<organism evidence="3 4">
    <name type="scientific">Colocasia esculenta</name>
    <name type="common">Wild taro</name>
    <name type="synonym">Arum esculentum</name>
    <dbReference type="NCBI Taxonomy" id="4460"/>
    <lineage>
        <taxon>Eukaryota</taxon>
        <taxon>Viridiplantae</taxon>
        <taxon>Streptophyta</taxon>
        <taxon>Embryophyta</taxon>
        <taxon>Tracheophyta</taxon>
        <taxon>Spermatophyta</taxon>
        <taxon>Magnoliopsida</taxon>
        <taxon>Liliopsida</taxon>
        <taxon>Araceae</taxon>
        <taxon>Aroideae</taxon>
        <taxon>Colocasieae</taxon>
        <taxon>Colocasia</taxon>
    </lineage>
</organism>
<evidence type="ECO:0000259" key="2">
    <source>
        <dbReference type="Pfam" id="PF04195"/>
    </source>
</evidence>
<feature type="transmembrane region" description="Helical" evidence="1">
    <location>
        <begin position="363"/>
        <end position="386"/>
    </location>
</feature>
<dbReference type="PANTHER" id="PTHR31099">
    <property type="entry name" value="OS06G0165300 PROTEIN"/>
    <property type="match status" value="1"/>
</dbReference>
<evidence type="ECO:0000313" key="3">
    <source>
        <dbReference type="EMBL" id="MQL92873.1"/>
    </source>
</evidence>
<dbReference type="OrthoDB" id="687305at2759"/>
<keyword evidence="4" id="KW-1185">Reference proteome</keyword>
<feature type="domain" description="Transposase (putative) gypsy type" evidence="2">
    <location>
        <begin position="202"/>
        <end position="265"/>
    </location>
</feature>
<keyword evidence="1" id="KW-0812">Transmembrane</keyword>
<gene>
    <name evidence="3" type="ORF">Taro_025494</name>
</gene>
<accession>A0A843VKP9</accession>
<feature type="transmembrane region" description="Helical" evidence="1">
    <location>
        <begin position="115"/>
        <end position="135"/>
    </location>
</feature>
<reference evidence="3" key="1">
    <citation type="submission" date="2017-07" db="EMBL/GenBank/DDBJ databases">
        <title>Taro Niue Genome Assembly and Annotation.</title>
        <authorList>
            <person name="Atibalentja N."/>
            <person name="Keating K."/>
            <person name="Fields C.J."/>
        </authorList>
    </citation>
    <scope>NUCLEOTIDE SEQUENCE</scope>
    <source>
        <strain evidence="3">Niue_2</strain>
        <tissue evidence="3">Leaf</tissue>
    </source>
</reference>
<protein>
    <recommendedName>
        <fullName evidence="2">Transposase (putative) gypsy type domain-containing protein</fullName>
    </recommendedName>
</protein>
<dbReference type="EMBL" id="NMUH01001494">
    <property type="protein sequence ID" value="MQL92873.1"/>
    <property type="molecule type" value="Genomic_DNA"/>
</dbReference>
<sequence length="714" mass="80041">MMRLALPSSRPARPPRLLGGVSELPGNAAVVGLMEPLALLIEAEVTRHLDSWPQSCCQVKRRTVSSTPRLPNHLAPSDFDHALEDHLSLRVIFLAELPIMRPCSNSFLPEVSHGLILYFFIFFVFPGVFSFRGYLCPASVFSSFPPSSGVRRVADAATEIDRTTLEWIVNHLGFVFPPNFTVYTSDDLRAHHTMQNGFCLYSESIRVVFRYPLHPFLLHLLLYLEVTPSQLAPNSWRSAIGFLVTCALAKVSPSILLFFYCFSIKVLGDWLYISARSGRHFLGRLPSSIHHLKRSFCFTHSPRGWDFPTTWMAINPHDKAFWSLLDISDAELSSFESLQAVSMHDLLEPSVELFELIRRADRVALLPFSLQLLLAVAILAATALVISDLLSRWYHPVMEMQVSSHQAIEMQSAMDSIFQIAFRNRAELSARFQRGKLITALDDANMQIDQQALYESFLEALKLFNIGTEAALIEKRQSGRQLRLQADPLKVAKMWSKKTSCRGFFERVRGTQREREPSALAGFSSELCSRRQIKKPQEGLFPGSSTCSANVLPEQLQQLGAADLLNDVLRSAPRVSAWRICPPGCRLWLVRKANRLRWVEHAGIVALGTRRTIPCVVGRSLGPIEPTSSLVENATGCMSRSERVPRLRRVLRTTFLTRGASEQGKLCPAKGGGFACVFGDFDLQVAGSAQFPHDEWYGCGIVVVPPSFKYMYPS</sequence>
<dbReference type="InterPro" id="IPR007321">
    <property type="entry name" value="Transposase_28"/>
</dbReference>
<evidence type="ECO:0000256" key="1">
    <source>
        <dbReference type="SAM" id="Phobius"/>
    </source>
</evidence>
<evidence type="ECO:0000313" key="4">
    <source>
        <dbReference type="Proteomes" id="UP000652761"/>
    </source>
</evidence>
<keyword evidence="1" id="KW-0472">Membrane</keyword>
<dbReference type="PANTHER" id="PTHR31099:SF49">
    <property type="entry name" value="MYOSIN HEAVY CHAIN-LIKE PROTEIN"/>
    <property type="match status" value="1"/>
</dbReference>
<dbReference type="AlphaFoldDB" id="A0A843VKP9"/>
<name>A0A843VKP9_COLES</name>
<keyword evidence="1" id="KW-1133">Transmembrane helix</keyword>
<feature type="transmembrane region" description="Helical" evidence="1">
    <location>
        <begin position="239"/>
        <end position="262"/>
    </location>
</feature>
<proteinExistence type="predicted"/>
<comment type="caution">
    <text evidence="3">The sequence shown here is derived from an EMBL/GenBank/DDBJ whole genome shotgun (WGS) entry which is preliminary data.</text>
</comment>
<dbReference type="Proteomes" id="UP000652761">
    <property type="component" value="Unassembled WGS sequence"/>
</dbReference>
<dbReference type="Pfam" id="PF04195">
    <property type="entry name" value="Transposase_28"/>
    <property type="match status" value="1"/>
</dbReference>